<evidence type="ECO:0000256" key="4">
    <source>
        <dbReference type="ARBA" id="ARBA00022603"/>
    </source>
</evidence>
<dbReference type="Pfam" id="PF01035">
    <property type="entry name" value="DNA_binding_1"/>
    <property type="match status" value="1"/>
</dbReference>
<dbReference type="InterPro" id="IPR036217">
    <property type="entry name" value="MethylDNA_cys_MeTrfase_DNAb"/>
</dbReference>
<evidence type="ECO:0000256" key="8">
    <source>
        <dbReference type="ARBA" id="ARBA00049348"/>
    </source>
</evidence>
<reference evidence="11 12" key="1">
    <citation type="submission" date="2019-02" db="EMBL/GenBank/DDBJ databases">
        <title>Deep-cultivation of Planctomycetes and their phenomic and genomic characterization uncovers novel biology.</title>
        <authorList>
            <person name="Wiegand S."/>
            <person name="Jogler M."/>
            <person name="Boedeker C."/>
            <person name="Pinto D."/>
            <person name="Vollmers J."/>
            <person name="Rivas-Marin E."/>
            <person name="Kohn T."/>
            <person name="Peeters S.H."/>
            <person name="Heuer A."/>
            <person name="Rast P."/>
            <person name="Oberbeckmann S."/>
            <person name="Bunk B."/>
            <person name="Jeske O."/>
            <person name="Meyerdierks A."/>
            <person name="Storesund J.E."/>
            <person name="Kallscheuer N."/>
            <person name="Luecker S."/>
            <person name="Lage O.M."/>
            <person name="Pohl T."/>
            <person name="Merkel B.J."/>
            <person name="Hornburger P."/>
            <person name="Mueller R.-W."/>
            <person name="Bruemmer F."/>
            <person name="Labrenz M."/>
            <person name="Spormann A.M."/>
            <person name="Op Den Camp H."/>
            <person name="Overmann J."/>
            <person name="Amann R."/>
            <person name="Jetten M.S.M."/>
            <person name="Mascher T."/>
            <person name="Medema M.H."/>
            <person name="Devos D.P."/>
            <person name="Kaster A.-K."/>
            <person name="Ovreas L."/>
            <person name="Rohde M."/>
            <person name="Galperin M.Y."/>
            <person name="Jogler C."/>
        </authorList>
    </citation>
    <scope>NUCLEOTIDE SEQUENCE [LARGE SCALE GENOMIC DNA]</scope>
    <source>
        <strain evidence="11 12">CA85</strain>
    </source>
</reference>
<protein>
    <recommendedName>
        <fullName evidence="3">methylated-DNA--[protein]-cysteine S-methyltransferase</fullName>
        <ecNumber evidence="3">2.1.1.63</ecNumber>
    </recommendedName>
</protein>
<comment type="catalytic activity">
    <reaction evidence="1">
        <text>a 4-O-methyl-thymidine in DNA + L-cysteinyl-[protein] = a thymidine in DNA + S-methyl-L-cysteinyl-[protein]</text>
        <dbReference type="Rhea" id="RHEA:53428"/>
        <dbReference type="Rhea" id="RHEA-COMP:10131"/>
        <dbReference type="Rhea" id="RHEA-COMP:10132"/>
        <dbReference type="Rhea" id="RHEA-COMP:13555"/>
        <dbReference type="Rhea" id="RHEA-COMP:13556"/>
        <dbReference type="ChEBI" id="CHEBI:29950"/>
        <dbReference type="ChEBI" id="CHEBI:82612"/>
        <dbReference type="ChEBI" id="CHEBI:137386"/>
        <dbReference type="ChEBI" id="CHEBI:137387"/>
        <dbReference type="EC" id="2.1.1.63"/>
    </reaction>
</comment>
<dbReference type="InterPro" id="IPR036631">
    <property type="entry name" value="MGMT_N_sf"/>
</dbReference>
<sequence length="234" mass="25828">MPRFLQSSWESPVGRLRIVLNEDSSGAADCVGLYFADHRPEPKFWSEEIAEQSWQDDELTRWIVEQLTAYFADGRFRFDLPYRFSGTEFQEQVWRQLCEIPAGTTQSYREVADSIGRPAAVRAVGSAVARNPLSVLIPCHRVVASDGGLAGFAGGLARKRFLLDHETAAHQASRVPQSTRVTAPVATMDQPSPVSMRELGSRPVQTTRQATSATARATKAKHTPPTLAWAAGHH</sequence>
<dbReference type="Gene3D" id="1.10.10.10">
    <property type="entry name" value="Winged helix-like DNA-binding domain superfamily/Winged helix DNA-binding domain"/>
    <property type="match status" value="1"/>
</dbReference>
<evidence type="ECO:0000256" key="6">
    <source>
        <dbReference type="ARBA" id="ARBA00022763"/>
    </source>
</evidence>
<dbReference type="NCBIfam" id="TIGR00589">
    <property type="entry name" value="ogt"/>
    <property type="match status" value="1"/>
</dbReference>
<dbReference type="OrthoDB" id="9783680at2"/>
<evidence type="ECO:0000259" key="10">
    <source>
        <dbReference type="Pfam" id="PF01035"/>
    </source>
</evidence>
<dbReference type="EC" id="2.1.1.63" evidence="3"/>
<dbReference type="SUPFAM" id="SSF46767">
    <property type="entry name" value="Methylated DNA-protein cysteine methyltransferase, C-terminal domain"/>
    <property type="match status" value="1"/>
</dbReference>
<evidence type="ECO:0000256" key="7">
    <source>
        <dbReference type="ARBA" id="ARBA00023204"/>
    </source>
</evidence>
<organism evidence="11 12">
    <name type="scientific">Allorhodopirellula solitaria</name>
    <dbReference type="NCBI Taxonomy" id="2527987"/>
    <lineage>
        <taxon>Bacteria</taxon>
        <taxon>Pseudomonadati</taxon>
        <taxon>Planctomycetota</taxon>
        <taxon>Planctomycetia</taxon>
        <taxon>Pirellulales</taxon>
        <taxon>Pirellulaceae</taxon>
        <taxon>Allorhodopirellula</taxon>
    </lineage>
</organism>
<evidence type="ECO:0000313" key="11">
    <source>
        <dbReference type="EMBL" id="TWT56163.1"/>
    </source>
</evidence>
<gene>
    <name evidence="11" type="primary">adaB</name>
    <name evidence="11" type="ORF">CA85_45050</name>
</gene>
<feature type="region of interest" description="Disordered" evidence="9">
    <location>
        <begin position="189"/>
        <end position="234"/>
    </location>
</feature>
<dbReference type="RefSeq" id="WP_146393339.1">
    <property type="nucleotide sequence ID" value="NZ_SJPK01000016.1"/>
</dbReference>
<evidence type="ECO:0000256" key="2">
    <source>
        <dbReference type="ARBA" id="ARBA00008711"/>
    </source>
</evidence>
<keyword evidence="4 11" id="KW-0489">Methyltransferase</keyword>
<evidence type="ECO:0000256" key="1">
    <source>
        <dbReference type="ARBA" id="ARBA00001286"/>
    </source>
</evidence>
<evidence type="ECO:0000256" key="5">
    <source>
        <dbReference type="ARBA" id="ARBA00022679"/>
    </source>
</evidence>
<feature type="domain" description="Methylated-DNA-[protein]-cysteine S-methyltransferase DNA binding" evidence="10">
    <location>
        <begin position="88"/>
        <end position="167"/>
    </location>
</feature>
<keyword evidence="12" id="KW-1185">Reference proteome</keyword>
<dbReference type="InterPro" id="IPR014048">
    <property type="entry name" value="MethylDNA_cys_MeTrfase_DNA-bd"/>
</dbReference>
<dbReference type="EMBL" id="SJPK01000016">
    <property type="protein sequence ID" value="TWT56163.1"/>
    <property type="molecule type" value="Genomic_DNA"/>
</dbReference>
<dbReference type="PANTHER" id="PTHR10815">
    <property type="entry name" value="METHYLATED-DNA--PROTEIN-CYSTEINE METHYLTRANSFERASE"/>
    <property type="match status" value="1"/>
</dbReference>
<dbReference type="GO" id="GO:0032259">
    <property type="term" value="P:methylation"/>
    <property type="evidence" value="ECO:0007669"/>
    <property type="project" value="UniProtKB-KW"/>
</dbReference>
<dbReference type="InterPro" id="IPR001497">
    <property type="entry name" value="MethylDNA_cys_MeTrfase_AS"/>
</dbReference>
<keyword evidence="5 11" id="KW-0808">Transferase</keyword>
<dbReference type="SUPFAM" id="SSF53155">
    <property type="entry name" value="Methylated DNA-protein cysteine methyltransferase domain"/>
    <property type="match status" value="1"/>
</dbReference>
<dbReference type="GO" id="GO:0003908">
    <property type="term" value="F:methylated-DNA-[protein]-cysteine S-methyltransferase activity"/>
    <property type="evidence" value="ECO:0007669"/>
    <property type="project" value="UniProtKB-EC"/>
</dbReference>
<keyword evidence="6" id="KW-0227">DNA damage</keyword>
<comment type="similarity">
    <text evidence="2">Belongs to the MGMT family.</text>
</comment>
<dbReference type="FunFam" id="1.10.10.10:FF:000214">
    <property type="entry name" value="Methylated-DNA--protein-cysteine methyltransferase"/>
    <property type="match status" value="1"/>
</dbReference>
<dbReference type="PANTHER" id="PTHR10815:SF5">
    <property type="entry name" value="METHYLATED-DNA--PROTEIN-CYSTEINE METHYLTRANSFERASE"/>
    <property type="match status" value="1"/>
</dbReference>
<name>A0A5C5X1X2_9BACT</name>
<dbReference type="Gene3D" id="3.30.160.70">
    <property type="entry name" value="Methylated DNA-protein cysteine methyltransferase domain"/>
    <property type="match status" value="1"/>
</dbReference>
<keyword evidence="7" id="KW-0234">DNA repair</keyword>
<dbReference type="InterPro" id="IPR036388">
    <property type="entry name" value="WH-like_DNA-bd_sf"/>
</dbReference>
<accession>A0A5C5X1X2</accession>
<feature type="compositionally biased region" description="Low complexity" evidence="9">
    <location>
        <begin position="205"/>
        <end position="217"/>
    </location>
</feature>
<dbReference type="AlphaFoldDB" id="A0A5C5X1X2"/>
<evidence type="ECO:0000256" key="9">
    <source>
        <dbReference type="SAM" id="MobiDB-lite"/>
    </source>
</evidence>
<comment type="caution">
    <text evidence="11">The sequence shown here is derived from an EMBL/GenBank/DDBJ whole genome shotgun (WGS) entry which is preliminary data.</text>
</comment>
<dbReference type="GO" id="GO:0006281">
    <property type="term" value="P:DNA repair"/>
    <property type="evidence" value="ECO:0007669"/>
    <property type="project" value="UniProtKB-KW"/>
</dbReference>
<dbReference type="CDD" id="cd06445">
    <property type="entry name" value="ATase"/>
    <property type="match status" value="1"/>
</dbReference>
<comment type="catalytic activity">
    <reaction evidence="8">
        <text>a 6-O-methyl-2'-deoxyguanosine in DNA + L-cysteinyl-[protein] = S-methyl-L-cysteinyl-[protein] + a 2'-deoxyguanosine in DNA</text>
        <dbReference type="Rhea" id="RHEA:24000"/>
        <dbReference type="Rhea" id="RHEA-COMP:10131"/>
        <dbReference type="Rhea" id="RHEA-COMP:10132"/>
        <dbReference type="Rhea" id="RHEA-COMP:11367"/>
        <dbReference type="Rhea" id="RHEA-COMP:11368"/>
        <dbReference type="ChEBI" id="CHEBI:29950"/>
        <dbReference type="ChEBI" id="CHEBI:82612"/>
        <dbReference type="ChEBI" id="CHEBI:85445"/>
        <dbReference type="ChEBI" id="CHEBI:85448"/>
        <dbReference type="EC" id="2.1.1.63"/>
    </reaction>
</comment>
<dbReference type="PROSITE" id="PS00374">
    <property type="entry name" value="MGMT"/>
    <property type="match status" value="1"/>
</dbReference>
<proteinExistence type="inferred from homology"/>
<evidence type="ECO:0000313" key="12">
    <source>
        <dbReference type="Proteomes" id="UP000318053"/>
    </source>
</evidence>
<dbReference type="Proteomes" id="UP000318053">
    <property type="component" value="Unassembled WGS sequence"/>
</dbReference>
<evidence type="ECO:0000256" key="3">
    <source>
        <dbReference type="ARBA" id="ARBA00011918"/>
    </source>
</evidence>